<dbReference type="InterPro" id="IPR017850">
    <property type="entry name" value="Alkaline_phosphatase_core_sf"/>
</dbReference>
<evidence type="ECO:0000256" key="1">
    <source>
        <dbReference type="ARBA" id="ARBA00008779"/>
    </source>
</evidence>
<accession>A6DG78</accession>
<dbReference type="InterPro" id="IPR050738">
    <property type="entry name" value="Sulfatase"/>
</dbReference>
<dbReference type="STRING" id="313628.LNTAR_22434"/>
<evidence type="ECO:0000256" key="3">
    <source>
        <dbReference type="SAM" id="SignalP"/>
    </source>
</evidence>
<feature type="domain" description="Sulfatase N-terminal" evidence="4">
    <location>
        <begin position="32"/>
        <end position="365"/>
    </location>
</feature>
<dbReference type="Gene3D" id="3.30.1120.10">
    <property type="match status" value="1"/>
</dbReference>
<dbReference type="PANTHER" id="PTHR42693:SF53">
    <property type="entry name" value="ENDO-4-O-SULFATASE"/>
    <property type="match status" value="1"/>
</dbReference>
<evidence type="ECO:0000313" key="6">
    <source>
        <dbReference type="Proteomes" id="UP000004947"/>
    </source>
</evidence>
<dbReference type="OrthoDB" id="9762324at2"/>
<organism evidence="5 6">
    <name type="scientific">Lentisphaera araneosa HTCC2155</name>
    <dbReference type="NCBI Taxonomy" id="313628"/>
    <lineage>
        <taxon>Bacteria</taxon>
        <taxon>Pseudomonadati</taxon>
        <taxon>Lentisphaerota</taxon>
        <taxon>Lentisphaeria</taxon>
        <taxon>Lentisphaerales</taxon>
        <taxon>Lentisphaeraceae</taxon>
        <taxon>Lentisphaera</taxon>
    </lineage>
</organism>
<dbReference type="Pfam" id="PF00884">
    <property type="entry name" value="Sulfatase"/>
    <property type="match status" value="1"/>
</dbReference>
<evidence type="ECO:0000259" key="4">
    <source>
        <dbReference type="Pfam" id="PF00884"/>
    </source>
</evidence>
<dbReference type="GO" id="GO:0004065">
    <property type="term" value="F:arylsulfatase activity"/>
    <property type="evidence" value="ECO:0007669"/>
    <property type="project" value="TreeGrafter"/>
</dbReference>
<keyword evidence="2" id="KW-0378">Hydrolase</keyword>
<dbReference type="RefSeq" id="WP_007276925.1">
    <property type="nucleotide sequence ID" value="NZ_ABCK01000002.1"/>
</dbReference>
<keyword evidence="6" id="KW-1185">Reference proteome</keyword>
<reference evidence="5 6" key="1">
    <citation type="journal article" date="2010" name="J. Bacteriol.">
        <title>Genome sequence of Lentisphaera araneosa HTCC2155T, the type species of the order Lentisphaerales in the phylum Lentisphaerae.</title>
        <authorList>
            <person name="Thrash J.C."/>
            <person name="Cho J.C."/>
            <person name="Vergin K.L."/>
            <person name="Morris R.M."/>
            <person name="Giovannoni S.J."/>
        </authorList>
    </citation>
    <scope>NUCLEOTIDE SEQUENCE [LARGE SCALE GENOMIC DNA]</scope>
    <source>
        <strain evidence="5 6">HTCC2155</strain>
    </source>
</reference>
<dbReference type="eggNOG" id="COG3119">
    <property type="taxonomic scope" value="Bacteria"/>
</dbReference>
<keyword evidence="3" id="KW-0732">Signal</keyword>
<dbReference type="EMBL" id="ABCK01000002">
    <property type="protein sequence ID" value="EDM29195.1"/>
    <property type="molecule type" value="Genomic_DNA"/>
</dbReference>
<dbReference type="PANTHER" id="PTHR42693">
    <property type="entry name" value="ARYLSULFATASE FAMILY MEMBER"/>
    <property type="match status" value="1"/>
</dbReference>
<evidence type="ECO:0000313" key="5">
    <source>
        <dbReference type="EMBL" id="EDM29195.1"/>
    </source>
</evidence>
<sequence length="464" mass="53181">MHTIRNLITSTSLFFLLSAYSADNKKLDINKPNLVIFFTDDQGTLDVNCYGSKDLYTPNMDKLAEDGVRFTQAYAHQVCCPARAMLMTGRHPQRSNVNHWTQGDAKGPKTRNMNLEEYTLAEALKDSGYKTALFGKWHLGAHLDYGPTKQGFDEFYGIRGGFIDNYNHYFLHGEGFHDLYEGTKEVFDEGKYFPNLVTDRALNFIDRNKNNPFFLFLAFNIPHYPEQADPKFDERYKNMKMPRQSYAKMISTTDDHMGQIMSKLQEHGIYDNTIIIFMSDNGHSRERNHIKFDNHKSGLAKNTKYGALGGGGNTGKWRGNKSNFYEGGIRVPAIITFPNKLPKGAVRDQAITAMDWMPTVLELCNIEPPKIKFDGKSLTQVIASEDNPSPHKVLNWQWHLAWAIRQGSWKLMGRGTEPTFLGNLDDKQPEKTNYLTEKPELVKTLHQLHKQWALDVDAPQRRKK</sequence>
<feature type="signal peptide" evidence="3">
    <location>
        <begin position="1"/>
        <end position="21"/>
    </location>
</feature>
<dbReference type="InterPro" id="IPR000917">
    <property type="entry name" value="Sulfatase_N"/>
</dbReference>
<gene>
    <name evidence="5" type="ORF">LNTAR_22434</name>
</gene>
<evidence type="ECO:0000256" key="2">
    <source>
        <dbReference type="ARBA" id="ARBA00022801"/>
    </source>
</evidence>
<dbReference type="SUPFAM" id="SSF53649">
    <property type="entry name" value="Alkaline phosphatase-like"/>
    <property type="match status" value="1"/>
</dbReference>
<dbReference type="Proteomes" id="UP000004947">
    <property type="component" value="Unassembled WGS sequence"/>
</dbReference>
<feature type="chain" id="PRO_5002694304" evidence="3">
    <location>
        <begin position="22"/>
        <end position="464"/>
    </location>
</feature>
<protein>
    <submittedName>
        <fullName evidence="5">Sulfatase</fullName>
    </submittedName>
</protein>
<comment type="similarity">
    <text evidence="1">Belongs to the sulfatase family.</text>
</comment>
<name>A6DG78_9BACT</name>
<dbReference type="AlphaFoldDB" id="A6DG78"/>
<dbReference type="Gene3D" id="3.40.720.10">
    <property type="entry name" value="Alkaline Phosphatase, subunit A"/>
    <property type="match status" value="1"/>
</dbReference>
<proteinExistence type="inferred from homology"/>
<comment type="caution">
    <text evidence="5">The sequence shown here is derived from an EMBL/GenBank/DDBJ whole genome shotgun (WGS) entry which is preliminary data.</text>
</comment>